<dbReference type="EMBL" id="CAKJTG010000004">
    <property type="protein sequence ID" value="CAG9607296.1"/>
    <property type="molecule type" value="Genomic_DNA"/>
</dbReference>
<feature type="transmembrane region" description="Helical" evidence="6">
    <location>
        <begin position="380"/>
        <end position="397"/>
    </location>
</feature>
<organism evidence="7 8">
    <name type="scientific">Pseudoneobacillus rhizosphaerae</name>
    <dbReference type="NCBI Taxonomy" id="2880968"/>
    <lineage>
        <taxon>Bacteria</taxon>
        <taxon>Bacillati</taxon>
        <taxon>Bacillota</taxon>
        <taxon>Bacilli</taxon>
        <taxon>Bacillales</taxon>
        <taxon>Bacillaceae</taxon>
        <taxon>Pseudoneobacillus</taxon>
    </lineage>
</organism>
<protein>
    <submittedName>
        <fullName evidence="7">Sporulation protein YkvU</fullName>
    </submittedName>
</protein>
<keyword evidence="5 6" id="KW-0472">Membrane</keyword>
<dbReference type="Pfam" id="PF01943">
    <property type="entry name" value="Polysacc_synt"/>
    <property type="match status" value="1"/>
</dbReference>
<name>A0A9C7G731_9BACI</name>
<dbReference type="CDD" id="cd13124">
    <property type="entry name" value="MATE_SpoVB_like"/>
    <property type="match status" value="1"/>
</dbReference>
<feature type="transmembrane region" description="Helical" evidence="6">
    <location>
        <begin position="311"/>
        <end position="330"/>
    </location>
</feature>
<feature type="transmembrane region" description="Helical" evidence="6">
    <location>
        <begin position="265"/>
        <end position="290"/>
    </location>
</feature>
<keyword evidence="8" id="KW-1185">Reference proteome</keyword>
<reference evidence="7" key="1">
    <citation type="submission" date="2021-10" db="EMBL/GenBank/DDBJ databases">
        <authorList>
            <person name="Criscuolo A."/>
        </authorList>
    </citation>
    <scope>NUCLEOTIDE SEQUENCE</scope>
    <source>
        <strain evidence="7">CIP111885</strain>
    </source>
</reference>
<comment type="subcellular location">
    <subcellularLocation>
        <location evidence="1">Cell membrane</location>
        <topology evidence="1">Multi-pass membrane protein</topology>
    </subcellularLocation>
</comment>
<feature type="transmembrane region" description="Helical" evidence="6">
    <location>
        <begin position="82"/>
        <end position="104"/>
    </location>
</feature>
<feature type="transmembrane region" description="Helical" evidence="6">
    <location>
        <begin position="116"/>
        <end position="137"/>
    </location>
</feature>
<evidence type="ECO:0000256" key="4">
    <source>
        <dbReference type="ARBA" id="ARBA00022989"/>
    </source>
</evidence>
<evidence type="ECO:0000256" key="3">
    <source>
        <dbReference type="ARBA" id="ARBA00022692"/>
    </source>
</evidence>
<evidence type="ECO:0000256" key="1">
    <source>
        <dbReference type="ARBA" id="ARBA00004651"/>
    </source>
</evidence>
<keyword evidence="2" id="KW-1003">Cell membrane</keyword>
<evidence type="ECO:0000256" key="5">
    <source>
        <dbReference type="ARBA" id="ARBA00023136"/>
    </source>
</evidence>
<feature type="transmembrane region" description="Helical" evidence="6">
    <location>
        <begin position="350"/>
        <end position="373"/>
    </location>
</feature>
<dbReference type="PANTHER" id="PTHR30250:SF24">
    <property type="entry name" value="STAGE V SPORULATION PROTEIN B"/>
    <property type="match status" value="1"/>
</dbReference>
<evidence type="ECO:0000313" key="8">
    <source>
        <dbReference type="Proteomes" id="UP000789845"/>
    </source>
</evidence>
<feature type="transmembrane region" description="Helical" evidence="6">
    <location>
        <begin position="40"/>
        <end position="61"/>
    </location>
</feature>
<sequence length="442" mass="49471">MKTFIKATLILAVTAFIGECIEFVINMVLAKELGEKGLGLYMSILPTIFLVLVLASLELPISVSKLVAEKDEKYHRSILSQIMNLAIITTIFFMVVATLILPLVPVFNEYHPLVKWLILLLIPIVSFSSIARGFFMGTHAMGKIAISNFLRRALQLIVLVFVFQWFEFTTDTAIVLALSAIVASEIAVFGYLIIEYFIKLRYLNSKPGSYLNKKIVKESLISVSLPTTGLRIFHAITHAVQPFLIKAALLQAGLTGDMAIEQFGLLAGVAMTIGFFPAFIAHSLLIVLIPTVSKAYSQKDYPLLQSLLRKVMQFTLIYGVPAVVVFYFFSEPLTQLFFHSDEATLYLQMLWPYFLFHFFVIPMQAILIGLGLVKDAFYHQIWVSLISFSLMFILGSLPTFQMGGIIIGMNTGAVLLMLLHYLSICKKIGVTVFIKDSIKESF</sequence>
<dbReference type="PIRSF" id="PIRSF038958">
    <property type="entry name" value="PG_synth_SpoVB"/>
    <property type="match status" value="1"/>
</dbReference>
<dbReference type="PANTHER" id="PTHR30250">
    <property type="entry name" value="PST FAMILY PREDICTED COLANIC ACID TRANSPORTER"/>
    <property type="match status" value="1"/>
</dbReference>
<evidence type="ECO:0000256" key="6">
    <source>
        <dbReference type="SAM" id="Phobius"/>
    </source>
</evidence>
<dbReference type="InterPro" id="IPR002797">
    <property type="entry name" value="Polysacc_synth"/>
</dbReference>
<dbReference type="InterPro" id="IPR024923">
    <property type="entry name" value="PG_synth_SpoVB"/>
</dbReference>
<dbReference type="Proteomes" id="UP000789845">
    <property type="component" value="Unassembled WGS sequence"/>
</dbReference>
<gene>
    <name evidence="7" type="primary">ykvU</name>
    <name evidence="7" type="ORF">NEOCIP111885_00986</name>
</gene>
<keyword evidence="4 6" id="KW-1133">Transmembrane helix</keyword>
<comment type="caution">
    <text evidence="7">The sequence shown here is derived from an EMBL/GenBank/DDBJ whole genome shotgun (WGS) entry which is preliminary data.</text>
</comment>
<dbReference type="RefSeq" id="WP_230495559.1">
    <property type="nucleotide sequence ID" value="NZ_CAKJTG010000004.1"/>
</dbReference>
<dbReference type="AlphaFoldDB" id="A0A9C7G731"/>
<feature type="transmembrane region" description="Helical" evidence="6">
    <location>
        <begin position="149"/>
        <end position="166"/>
    </location>
</feature>
<evidence type="ECO:0000313" key="7">
    <source>
        <dbReference type="EMBL" id="CAG9607296.1"/>
    </source>
</evidence>
<accession>A0A9C7G731</accession>
<keyword evidence="3 6" id="KW-0812">Transmembrane</keyword>
<feature type="transmembrane region" description="Helical" evidence="6">
    <location>
        <begin position="403"/>
        <end position="422"/>
    </location>
</feature>
<proteinExistence type="predicted"/>
<evidence type="ECO:0000256" key="2">
    <source>
        <dbReference type="ARBA" id="ARBA00022475"/>
    </source>
</evidence>
<feature type="transmembrane region" description="Helical" evidence="6">
    <location>
        <begin position="219"/>
        <end position="245"/>
    </location>
</feature>
<dbReference type="GO" id="GO:0005886">
    <property type="term" value="C:plasma membrane"/>
    <property type="evidence" value="ECO:0007669"/>
    <property type="project" value="UniProtKB-SubCell"/>
</dbReference>
<dbReference type="InterPro" id="IPR050833">
    <property type="entry name" value="Poly_Biosynth_Transport"/>
</dbReference>
<feature type="transmembrane region" description="Helical" evidence="6">
    <location>
        <begin position="172"/>
        <end position="198"/>
    </location>
</feature>